<evidence type="ECO:0000313" key="2">
    <source>
        <dbReference type="Proteomes" id="UP001286313"/>
    </source>
</evidence>
<dbReference type="AlphaFoldDB" id="A0AAE1G657"/>
<feature type="non-terminal residue" evidence="1">
    <location>
        <position position="1"/>
    </location>
</feature>
<sequence>SQLARQSSLDGSVGTGRIGGALGLARPSSSMTNLANISKMPELNLPTRPGSALGIPGHPGTLGGLRGTNLSSGPQLKTGLPACIAQCLPPDLHHLIYTNAGSLGLGDNYGSQGFKDASSFRSPKMFPVSGLKRCFQFQDSKDASSFREGCEKRTKFKG</sequence>
<dbReference type="EMBL" id="JAWQEG010000669">
    <property type="protein sequence ID" value="KAK3886800.1"/>
    <property type="molecule type" value="Genomic_DNA"/>
</dbReference>
<keyword evidence="2" id="KW-1185">Reference proteome</keyword>
<organism evidence="1 2">
    <name type="scientific">Petrolisthes cinctipes</name>
    <name type="common">Flat porcelain crab</name>
    <dbReference type="NCBI Taxonomy" id="88211"/>
    <lineage>
        <taxon>Eukaryota</taxon>
        <taxon>Metazoa</taxon>
        <taxon>Ecdysozoa</taxon>
        <taxon>Arthropoda</taxon>
        <taxon>Crustacea</taxon>
        <taxon>Multicrustacea</taxon>
        <taxon>Malacostraca</taxon>
        <taxon>Eumalacostraca</taxon>
        <taxon>Eucarida</taxon>
        <taxon>Decapoda</taxon>
        <taxon>Pleocyemata</taxon>
        <taxon>Anomura</taxon>
        <taxon>Galatheoidea</taxon>
        <taxon>Porcellanidae</taxon>
        <taxon>Petrolisthes</taxon>
    </lineage>
</organism>
<reference evidence="1" key="1">
    <citation type="submission" date="2023-10" db="EMBL/GenBank/DDBJ databases">
        <title>Genome assemblies of two species of porcelain crab, Petrolisthes cinctipes and Petrolisthes manimaculis (Anomura: Porcellanidae).</title>
        <authorList>
            <person name="Angst P."/>
        </authorList>
    </citation>
    <scope>NUCLEOTIDE SEQUENCE</scope>
    <source>
        <strain evidence="1">PB745_01</strain>
        <tissue evidence="1">Gill</tissue>
    </source>
</reference>
<gene>
    <name evidence="1" type="ORF">Pcinc_009061</name>
</gene>
<dbReference type="Proteomes" id="UP001286313">
    <property type="component" value="Unassembled WGS sequence"/>
</dbReference>
<protein>
    <submittedName>
        <fullName evidence="1">Uncharacterized protein</fullName>
    </submittedName>
</protein>
<name>A0AAE1G657_PETCI</name>
<accession>A0AAE1G657</accession>
<comment type="caution">
    <text evidence="1">The sequence shown here is derived from an EMBL/GenBank/DDBJ whole genome shotgun (WGS) entry which is preliminary data.</text>
</comment>
<evidence type="ECO:0000313" key="1">
    <source>
        <dbReference type="EMBL" id="KAK3886800.1"/>
    </source>
</evidence>
<proteinExistence type="predicted"/>